<dbReference type="Proteomes" id="UP000598360">
    <property type="component" value="Unassembled WGS sequence"/>
</dbReference>
<keyword evidence="1" id="KW-0472">Membrane</keyword>
<evidence type="ECO:0000256" key="1">
    <source>
        <dbReference type="SAM" id="Phobius"/>
    </source>
</evidence>
<dbReference type="InterPro" id="IPR032479">
    <property type="entry name" value="DUF5058"/>
</dbReference>
<feature type="transmembrane region" description="Helical" evidence="1">
    <location>
        <begin position="183"/>
        <end position="203"/>
    </location>
</feature>
<accession>A0A929G062</accession>
<keyword evidence="1" id="KW-1133">Transmembrane helix</keyword>
<sequence>MNAPALTGSPVLWLAVLGVFSVIVVQSVVYLRAARRAADSAEITRGELTTALRTGAVSAIGPSAAVVFIALTLLTVFGTPAVLVRIGLIGSASFETLAAQTAAGAVGVELGGPGYDDTVFALVLFTMSAGGAAWMVTTLVFTPLLRRTDRKVRALNPAVMAIAPSAGMIGAFCYLGLAETQKSTGHLVAFTAGAGVMLALHALNARLRTRWIKEWSLGISMVAALAVAAAAT</sequence>
<organism evidence="2 3">
    <name type="scientific">Saccharopolyspora montiporae</name>
    <dbReference type="NCBI Taxonomy" id="2781240"/>
    <lineage>
        <taxon>Bacteria</taxon>
        <taxon>Bacillati</taxon>
        <taxon>Actinomycetota</taxon>
        <taxon>Actinomycetes</taxon>
        <taxon>Pseudonocardiales</taxon>
        <taxon>Pseudonocardiaceae</taxon>
        <taxon>Saccharopolyspora</taxon>
    </lineage>
</organism>
<name>A0A929G062_9PSEU</name>
<dbReference type="EMBL" id="JADEYC010000019">
    <property type="protein sequence ID" value="MBE9375275.1"/>
    <property type="molecule type" value="Genomic_DNA"/>
</dbReference>
<feature type="transmembrane region" description="Helical" evidence="1">
    <location>
        <begin position="12"/>
        <end position="33"/>
    </location>
</feature>
<keyword evidence="1" id="KW-0812">Transmembrane</keyword>
<gene>
    <name evidence="2" type="ORF">IQ251_12555</name>
</gene>
<reference evidence="2" key="1">
    <citation type="submission" date="2020-10" db="EMBL/GenBank/DDBJ databases">
        <title>Diversity and distribution of actinomycetes associated with coral in the coast of Hainan.</title>
        <authorList>
            <person name="Li F."/>
        </authorList>
    </citation>
    <scope>NUCLEOTIDE SEQUENCE</scope>
    <source>
        <strain evidence="2">HNM0983</strain>
    </source>
</reference>
<keyword evidence="3" id="KW-1185">Reference proteome</keyword>
<feature type="transmembrane region" description="Helical" evidence="1">
    <location>
        <begin position="54"/>
        <end position="77"/>
    </location>
</feature>
<comment type="caution">
    <text evidence="2">The sequence shown here is derived from an EMBL/GenBank/DDBJ whole genome shotgun (WGS) entry which is preliminary data.</text>
</comment>
<feature type="transmembrane region" description="Helical" evidence="1">
    <location>
        <begin position="154"/>
        <end position="177"/>
    </location>
</feature>
<feature type="transmembrane region" description="Helical" evidence="1">
    <location>
        <begin position="119"/>
        <end position="142"/>
    </location>
</feature>
<dbReference type="Pfam" id="PF16481">
    <property type="entry name" value="DUF5058"/>
    <property type="match status" value="1"/>
</dbReference>
<protein>
    <submittedName>
        <fullName evidence="2">DUF5058 family protein</fullName>
    </submittedName>
</protein>
<dbReference type="AlphaFoldDB" id="A0A929G062"/>
<evidence type="ECO:0000313" key="3">
    <source>
        <dbReference type="Proteomes" id="UP000598360"/>
    </source>
</evidence>
<dbReference type="RefSeq" id="WP_193928714.1">
    <property type="nucleotide sequence ID" value="NZ_JADEYC010000019.1"/>
</dbReference>
<proteinExistence type="predicted"/>
<evidence type="ECO:0000313" key="2">
    <source>
        <dbReference type="EMBL" id="MBE9375275.1"/>
    </source>
</evidence>